<keyword evidence="2" id="KW-1185">Reference proteome</keyword>
<reference evidence="2" key="1">
    <citation type="submission" date="2015-07" db="EMBL/GenBank/DDBJ databases">
        <authorList>
            <person name="Rodrigo-Torres Lidia"/>
            <person name="Arahal R.David."/>
        </authorList>
    </citation>
    <scope>NUCLEOTIDE SEQUENCE [LARGE SCALE GENOMIC DNA]</scope>
    <source>
        <strain evidence="2">CECT 5096</strain>
    </source>
</reference>
<gene>
    <name evidence="1" type="ORF">LA5096_02404</name>
</gene>
<sequence>MGMTRELSGLLGTDSRNLLMIGKKLETGILSTNSGHAA</sequence>
<name>A0A0M6Z8Z3_9HYPH</name>
<organism evidence="1 2">
    <name type="scientific">Roseibium album</name>
    <dbReference type="NCBI Taxonomy" id="311410"/>
    <lineage>
        <taxon>Bacteria</taxon>
        <taxon>Pseudomonadati</taxon>
        <taxon>Pseudomonadota</taxon>
        <taxon>Alphaproteobacteria</taxon>
        <taxon>Hyphomicrobiales</taxon>
        <taxon>Stappiaceae</taxon>
        <taxon>Roseibium</taxon>
    </lineage>
</organism>
<accession>A0A0M6Z8Z3</accession>
<proteinExistence type="predicted"/>
<dbReference type="EMBL" id="CXWC01000010">
    <property type="protein sequence ID" value="CTQ70167.1"/>
    <property type="molecule type" value="Genomic_DNA"/>
</dbReference>
<protein>
    <submittedName>
        <fullName evidence="1">Uncharacterized protein</fullName>
    </submittedName>
</protein>
<dbReference type="AlphaFoldDB" id="A0A0M6Z8Z3"/>
<evidence type="ECO:0000313" key="2">
    <source>
        <dbReference type="Proteomes" id="UP000049983"/>
    </source>
</evidence>
<evidence type="ECO:0000313" key="1">
    <source>
        <dbReference type="EMBL" id="CTQ70167.1"/>
    </source>
</evidence>
<dbReference type="Proteomes" id="UP000049983">
    <property type="component" value="Unassembled WGS sequence"/>
</dbReference>